<gene>
    <name evidence="2" type="ORF">CCH01_04660</name>
</gene>
<dbReference type="OrthoDB" id="1938937at2"/>
<reference evidence="3" key="1">
    <citation type="submission" date="2017-03" db="EMBL/GenBank/DDBJ databases">
        <authorList>
            <person name="Falquet L."/>
            <person name="Falquet L."/>
        </authorList>
    </citation>
    <scope>NUCLEOTIDE SEQUENCE [LARGE SCALE GENOMIC DNA]</scope>
</reference>
<accession>A0A1U6IZ88</accession>
<organism evidence="2 3">
    <name type="scientific">Clostridium chauvoei JF4335</name>
    <dbReference type="NCBI Taxonomy" id="1351755"/>
    <lineage>
        <taxon>Bacteria</taxon>
        <taxon>Bacillati</taxon>
        <taxon>Bacillota</taxon>
        <taxon>Clostridia</taxon>
        <taxon>Eubacteriales</taxon>
        <taxon>Clostridiaceae</taxon>
        <taxon>Clostridium</taxon>
    </lineage>
</organism>
<feature type="transmembrane region" description="Helical" evidence="1">
    <location>
        <begin position="12"/>
        <end position="31"/>
    </location>
</feature>
<dbReference type="InterPro" id="IPR018247">
    <property type="entry name" value="EF_Hand_1_Ca_BS"/>
</dbReference>
<dbReference type="AlphaFoldDB" id="A0A1U6IZ88"/>
<dbReference type="GO" id="GO:0000272">
    <property type="term" value="P:polysaccharide catabolic process"/>
    <property type="evidence" value="ECO:0007669"/>
    <property type="project" value="InterPro"/>
</dbReference>
<evidence type="ECO:0000256" key="1">
    <source>
        <dbReference type="SAM" id="Phobius"/>
    </source>
</evidence>
<dbReference type="PROSITE" id="PS00018">
    <property type="entry name" value="EF_HAND_1"/>
    <property type="match status" value="1"/>
</dbReference>
<dbReference type="EMBL" id="LT799839">
    <property type="protein sequence ID" value="SLK13318.1"/>
    <property type="molecule type" value="Genomic_DNA"/>
</dbReference>
<keyword evidence="2" id="KW-0482">Metalloprotease</keyword>
<keyword evidence="1" id="KW-0812">Transmembrane</keyword>
<name>A0A1U6IZ88_9CLOT</name>
<dbReference type="GO" id="GO:0006508">
    <property type="term" value="P:proteolysis"/>
    <property type="evidence" value="ECO:0007669"/>
    <property type="project" value="UniProtKB-KW"/>
</dbReference>
<keyword evidence="2" id="KW-0645">Protease</keyword>
<dbReference type="PANTHER" id="PTHR41775">
    <property type="entry name" value="SECRETED PROTEIN-RELATED"/>
    <property type="match status" value="1"/>
</dbReference>
<keyword evidence="3" id="KW-1185">Reference proteome</keyword>
<dbReference type="InterPro" id="IPR036439">
    <property type="entry name" value="Dockerin_dom_sf"/>
</dbReference>
<evidence type="ECO:0000313" key="3">
    <source>
        <dbReference type="Proteomes" id="UP000190476"/>
    </source>
</evidence>
<proteinExistence type="predicted"/>
<keyword evidence="1" id="KW-1133">Transmembrane helix</keyword>
<protein>
    <submittedName>
        <fullName evidence="2">Putative M6 family metalloprotease domain protein</fullName>
    </submittedName>
</protein>
<sequence length="844" mass="94365">MDRNKYIKNFWSFFTVIIISINIFSQSIIYAQEIEYKVEGSMLGIDVYSAGMDKPTYQSTYNIPDEINNIVIFVRFKGEKEFVNDKSFSVINDIYNGNDISLKEYLSDLTYGRVKSNTTFYPVDKDNKHYSYEAPNSREYYKRKSSTNPIGYKDDGERFTRENELLSDAARSIVSQVNVDGDKLDFNKDGSIDNVTYVIKGLPEGHGDLLWPHKSTMSNTTYINGKSITEYNVLTQGTENTGVMGKYMRLVGVVVHEFLHTFFFPDLYRYSSNSSNPVGKWDIMAGTAKNPQLPLAYTRLTYDGTETVIPEITSDGEYRLSPSNSKIKGDTIAYKIKSPLSKNQYFVVEFRKGDDKWDSVLNINNPGLLAYRIDESVGIFEGNKMGYPDHIYVFRPGVTSPELADGNIDEAIISPSLGETKIGKASSRLNFDDETLYFQNGSNSGIEIYDIKFTNEGKLDFKVKFPKIDGDGSKEKPFIITTAEQFNNIRNNSNAYYKLAADIDMSEITNFSPIKEFKGVLDGDGHTIKNININRQAEECIGIFNIIYKGAVVKNLNFSNVNIVGNRLVGGVSENNNGIIENVKISGKISADKDYIGGLTENNSGKIINSISTCDVIGGDYIGGIAANNYFGTIENTIFSGKLEITSGNKIGGIAARNYEKESVVKNSYWDITKSSVEVGAAEGDGALTKGMIGVKANKNIEVNEGEEVEASFKLVGDKSDITSIDGEFLIENKEIIDSINVLEIYDGKLNYKLKANKEGKTKFTYAIKVGRNILNVDTDVIVKSNFKKEDLNKDKIVDIEDLALISLKYNLTSKDKEWKSEYDLNLDGIIDIFDLVKVCKIIK</sequence>
<dbReference type="Proteomes" id="UP000190476">
    <property type="component" value="Chromosome I"/>
</dbReference>
<keyword evidence="2" id="KW-0378">Hydrolase</keyword>
<dbReference type="PANTHER" id="PTHR41775:SF1">
    <property type="entry name" value="PEPTIDASE M6-LIKE DOMAIN-CONTAINING PROTEIN"/>
    <property type="match status" value="1"/>
</dbReference>
<dbReference type="SUPFAM" id="SSF63446">
    <property type="entry name" value="Type I dockerin domain"/>
    <property type="match status" value="1"/>
</dbReference>
<dbReference type="GO" id="GO:0008237">
    <property type="term" value="F:metallopeptidase activity"/>
    <property type="evidence" value="ECO:0007669"/>
    <property type="project" value="UniProtKB-KW"/>
</dbReference>
<keyword evidence="1" id="KW-0472">Membrane</keyword>
<dbReference type="GeneID" id="66300833"/>
<dbReference type="Gene3D" id="2.160.20.110">
    <property type="match status" value="1"/>
</dbReference>
<evidence type="ECO:0000313" key="2">
    <source>
        <dbReference type="EMBL" id="SLK13318.1"/>
    </source>
</evidence>
<dbReference type="STRING" id="1351755.CCH01_04660"/>
<dbReference type="Gene3D" id="1.10.1330.10">
    <property type="entry name" value="Dockerin domain"/>
    <property type="match status" value="1"/>
</dbReference>
<dbReference type="RefSeq" id="WP_079481101.1">
    <property type="nucleotide sequence ID" value="NZ_CBML010000006.1"/>
</dbReference>